<dbReference type="Proteomes" id="UP001159042">
    <property type="component" value="Unassembled WGS sequence"/>
</dbReference>
<reference evidence="8 9" key="1">
    <citation type="journal article" date="2023" name="Insect Mol. Biol.">
        <title>Genome sequencing provides insights into the evolution of gene families encoding plant cell wall-degrading enzymes in longhorned beetles.</title>
        <authorList>
            <person name="Shin N.R."/>
            <person name="Okamura Y."/>
            <person name="Kirsch R."/>
            <person name="Pauchet Y."/>
        </authorList>
    </citation>
    <scope>NUCLEOTIDE SEQUENCE [LARGE SCALE GENOMIC DNA]</scope>
    <source>
        <strain evidence="8">EAD_L_NR</strain>
    </source>
</reference>
<feature type="transmembrane region" description="Helical" evidence="6">
    <location>
        <begin position="134"/>
        <end position="154"/>
    </location>
</feature>
<feature type="domain" description="MARVEL" evidence="7">
    <location>
        <begin position="35"/>
        <end position="160"/>
    </location>
</feature>
<dbReference type="GO" id="GO:0016020">
    <property type="term" value="C:membrane"/>
    <property type="evidence" value="ECO:0007669"/>
    <property type="project" value="UniProtKB-SubCell"/>
</dbReference>
<feature type="transmembrane region" description="Helical" evidence="6">
    <location>
        <begin position="45"/>
        <end position="66"/>
    </location>
</feature>
<feature type="transmembrane region" description="Helical" evidence="6">
    <location>
        <begin position="105"/>
        <end position="128"/>
    </location>
</feature>
<accession>A0AAV8VVH2</accession>
<dbReference type="PROSITE" id="PS51225">
    <property type="entry name" value="MARVEL"/>
    <property type="match status" value="1"/>
</dbReference>
<dbReference type="PANTHER" id="PTHR22776">
    <property type="entry name" value="MARVEL-CONTAINING POTENTIAL LIPID RAFT-ASSOCIATED PROTEIN"/>
    <property type="match status" value="1"/>
</dbReference>
<comment type="subcellular location">
    <subcellularLocation>
        <location evidence="1">Membrane</location>
        <topology evidence="1">Multi-pass membrane protein</topology>
    </subcellularLocation>
</comment>
<sequence>MPVSDPGFPSQHTTTTTVQTSSTVVETSIRYDPSYIRTLPGILKVVQIVLNLVGFICIQASGVFSYHSRGSWFDFVSMTAFWFTAILLALYLFHIVEKFYKIPWLKIEFVFCAVWTGLYLIAACVAVTFGVEAYIAAGFFGFCAMVAYGFDAFLKFKAIQNGQLAQGERVVNNQTTVRSMAY</sequence>
<comment type="caution">
    <text evidence="8">The sequence shown here is derived from an EMBL/GenBank/DDBJ whole genome shotgun (WGS) entry which is preliminary data.</text>
</comment>
<evidence type="ECO:0000259" key="7">
    <source>
        <dbReference type="PROSITE" id="PS51225"/>
    </source>
</evidence>
<evidence type="ECO:0000256" key="6">
    <source>
        <dbReference type="SAM" id="Phobius"/>
    </source>
</evidence>
<dbReference type="EMBL" id="JANEYG010000026">
    <property type="protein sequence ID" value="KAJ8918391.1"/>
    <property type="molecule type" value="Genomic_DNA"/>
</dbReference>
<dbReference type="AlphaFoldDB" id="A0AAV8VVH2"/>
<evidence type="ECO:0000256" key="5">
    <source>
        <dbReference type="PROSITE-ProRule" id="PRU00581"/>
    </source>
</evidence>
<keyword evidence="4 5" id="KW-0472">Membrane</keyword>
<gene>
    <name evidence="8" type="ORF">NQ315_008087</name>
</gene>
<dbReference type="InterPro" id="IPR050578">
    <property type="entry name" value="MARVEL-CKLF_proteins"/>
</dbReference>
<evidence type="ECO:0000256" key="1">
    <source>
        <dbReference type="ARBA" id="ARBA00004141"/>
    </source>
</evidence>
<evidence type="ECO:0000256" key="2">
    <source>
        <dbReference type="ARBA" id="ARBA00022692"/>
    </source>
</evidence>
<proteinExistence type="predicted"/>
<name>A0AAV8VVH2_9CUCU</name>
<feature type="transmembrane region" description="Helical" evidence="6">
    <location>
        <begin position="72"/>
        <end position="93"/>
    </location>
</feature>
<organism evidence="8 9">
    <name type="scientific">Exocentrus adspersus</name>
    <dbReference type="NCBI Taxonomy" id="1586481"/>
    <lineage>
        <taxon>Eukaryota</taxon>
        <taxon>Metazoa</taxon>
        <taxon>Ecdysozoa</taxon>
        <taxon>Arthropoda</taxon>
        <taxon>Hexapoda</taxon>
        <taxon>Insecta</taxon>
        <taxon>Pterygota</taxon>
        <taxon>Neoptera</taxon>
        <taxon>Endopterygota</taxon>
        <taxon>Coleoptera</taxon>
        <taxon>Polyphaga</taxon>
        <taxon>Cucujiformia</taxon>
        <taxon>Chrysomeloidea</taxon>
        <taxon>Cerambycidae</taxon>
        <taxon>Lamiinae</taxon>
        <taxon>Acanthocinini</taxon>
        <taxon>Exocentrus</taxon>
    </lineage>
</organism>
<dbReference type="InterPro" id="IPR008253">
    <property type="entry name" value="Marvel"/>
</dbReference>
<evidence type="ECO:0000313" key="8">
    <source>
        <dbReference type="EMBL" id="KAJ8918391.1"/>
    </source>
</evidence>
<keyword evidence="2 5" id="KW-0812">Transmembrane</keyword>
<dbReference type="Pfam" id="PF01284">
    <property type="entry name" value="MARVEL"/>
    <property type="match status" value="1"/>
</dbReference>
<evidence type="ECO:0000256" key="4">
    <source>
        <dbReference type="ARBA" id="ARBA00023136"/>
    </source>
</evidence>
<keyword evidence="9" id="KW-1185">Reference proteome</keyword>
<evidence type="ECO:0000313" key="9">
    <source>
        <dbReference type="Proteomes" id="UP001159042"/>
    </source>
</evidence>
<protein>
    <recommendedName>
        <fullName evidence="7">MARVEL domain-containing protein</fullName>
    </recommendedName>
</protein>
<keyword evidence="3 6" id="KW-1133">Transmembrane helix</keyword>
<evidence type="ECO:0000256" key="3">
    <source>
        <dbReference type="ARBA" id="ARBA00022989"/>
    </source>
</evidence>
<dbReference type="PANTHER" id="PTHR22776:SF49">
    <property type="entry name" value="MARVEL DOMAIN-CONTAINING PROTEIN"/>
    <property type="match status" value="1"/>
</dbReference>